<feature type="transmembrane region" description="Helical" evidence="1">
    <location>
        <begin position="495"/>
        <end position="520"/>
    </location>
</feature>
<dbReference type="PANTHER" id="PTHR20992:SF9">
    <property type="entry name" value="AT15442P-RELATED"/>
    <property type="match status" value="1"/>
</dbReference>
<dbReference type="Pfam" id="PF04087">
    <property type="entry name" value="DUF389"/>
    <property type="match status" value="1"/>
</dbReference>
<evidence type="ECO:0000313" key="2">
    <source>
        <dbReference type="EMBL" id="CAA6816969.1"/>
    </source>
</evidence>
<dbReference type="EMBL" id="CACVAP010000086">
    <property type="protein sequence ID" value="CAA6816969.1"/>
    <property type="molecule type" value="Genomic_DNA"/>
</dbReference>
<organism evidence="2">
    <name type="scientific">uncultured Sulfurovum sp</name>
    <dbReference type="NCBI Taxonomy" id="269237"/>
    <lineage>
        <taxon>Bacteria</taxon>
        <taxon>Pseudomonadati</taxon>
        <taxon>Campylobacterota</taxon>
        <taxon>Epsilonproteobacteria</taxon>
        <taxon>Campylobacterales</taxon>
        <taxon>Sulfurovaceae</taxon>
        <taxon>Sulfurovum</taxon>
        <taxon>environmental samples</taxon>
    </lineage>
</organism>
<dbReference type="AlphaFoldDB" id="A0A6S6TQA9"/>
<feature type="transmembrane region" description="Helical" evidence="1">
    <location>
        <begin position="344"/>
        <end position="365"/>
    </location>
</feature>
<accession>A0A6S6TQA9</accession>
<keyword evidence="1" id="KW-1133">Transmembrane helix</keyword>
<dbReference type="PANTHER" id="PTHR20992">
    <property type="entry name" value="AT15442P-RELATED"/>
    <property type="match status" value="1"/>
</dbReference>
<dbReference type="NCBIfam" id="TIGR00341">
    <property type="entry name" value="TIGR00341 family protein"/>
    <property type="match status" value="1"/>
</dbReference>
<dbReference type="InterPro" id="IPR016064">
    <property type="entry name" value="NAD/diacylglycerol_kinase_sf"/>
</dbReference>
<feature type="transmembrane region" description="Helical" evidence="1">
    <location>
        <begin position="437"/>
        <end position="457"/>
    </location>
</feature>
<sequence>MKYYYIYTKEYEELAASVFVYTKSKEVDLTPITIDKLDTLELKEDQHVIVSASIDDIKKVMHFISEKSLSLGIIPDANQKELKSTFNLPTTLEEQVDLALIPCPKKLDLLYCDGNLVLQEVVIGEVPPLDSFSSSMEKLSFWERTKSFFSMVKKIKSLTHTSFTITTAKEKVLKFSAIGAVGVEYNNRTFAAKLIAKYLKFNDSRLSLVVLSPSSMLEYMGYVFQSHILKRTPTTLPTSVGYVHSHKLTIETERELSVTIDSVKSLHTPVTLETKEEALSLSVGEKFWMMSSPVKEIKESVRVEHLPSDKEMATYLEKSIPLFSHASYEQFSALFTNLREESKLNVTFMTLLILATMIATFGLYINSASVIIGAMLLAPLMQPIVGVSMGLLRQDVTLFMNGSKSVFVGVLAVLFTAMFISWLVPLEQLTSEMNGRLSPTILDMLVAIVSGIAAAYAKSNEKIVGSLAGVAIAVALVPPLAVSGIGLGWGDWSMFSSALLLFITNLVGIVLAASLTFLMLGFSPVAVAKKGIFYATILVAIVSVPLFLSFTKMKHEIDIQQQLLEFKTTISTKNIYLKNIDIQGKEVRCEVVSSDILSNEEKKELKASISKEVGEKVSILVSFWYEL</sequence>
<dbReference type="InterPro" id="IPR017438">
    <property type="entry name" value="ATP-NAD_kinase_N"/>
</dbReference>
<dbReference type="Gene3D" id="3.40.50.10330">
    <property type="entry name" value="Probable inorganic polyphosphate/atp-NAD kinase, domain 1"/>
    <property type="match status" value="1"/>
</dbReference>
<keyword evidence="1" id="KW-0812">Transmembrane</keyword>
<dbReference type="SUPFAM" id="SSF111331">
    <property type="entry name" value="NAD kinase/diacylglycerol kinase-like"/>
    <property type="match status" value="1"/>
</dbReference>
<feature type="transmembrane region" description="Helical" evidence="1">
    <location>
        <begin position="371"/>
        <end position="393"/>
    </location>
</feature>
<dbReference type="InterPro" id="IPR005240">
    <property type="entry name" value="DUF389"/>
</dbReference>
<name>A0A6S6TQA9_9BACT</name>
<reference evidence="2" key="1">
    <citation type="submission" date="2020-01" db="EMBL/GenBank/DDBJ databases">
        <authorList>
            <person name="Meier V. D."/>
            <person name="Meier V D."/>
        </authorList>
    </citation>
    <scope>NUCLEOTIDE SEQUENCE</scope>
    <source>
        <strain evidence="2">HLG_WM_MAG_06</strain>
    </source>
</reference>
<feature type="transmembrane region" description="Helical" evidence="1">
    <location>
        <begin position="532"/>
        <end position="550"/>
    </location>
</feature>
<dbReference type="Gene3D" id="2.60.200.40">
    <property type="match status" value="1"/>
</dbReference>
<protein>
    <recommendedName>
        <fullName evidence="3">TIGR00341 family protein</fullName>
    </recommendedName>
</protein>
<evidence type="ECO:0008006" key="3">
    <source>
        <dbReference type="Google" id="ProtNLM"/>
    </source>
</evidence>
<proteinExistence type="predicted"/>
<gene>
    <name evidence="2" type="ORF">HELGO_WM1279</name>
</gene>
<keyword evidence="1" id="KW-0472">Membrane</keyword>
<evidence type="ECO:0000256" key="1">
    <source>
        <dbReference type="SAM" id="Phobius"/>
    </source>
</evidence>
<feature type="transmembrane region" description="Helical" evidence="1">
    <location>
        <begin position="405"/>
        <end position="425"/>
    </location>
</feature>
<feature type="transmembrane region" description="Helical" evidence="1">
    <location>
        <begin position="464"/>
        <end position="489"/>
    </location>
</feature>